<keyword evidence="1" id="KW-0812">Transmembrane</keyword>
<name>A0A0G0H087_9BACT</name>
<dbReference type="PANTHER" id="PTHR37304:SF1">
    <property type="entry name" value="MEMBRANE PROTEIN"/>
    <property type="match status" value="1"/>
</dbReference>
<sequence length="101" mass="10555">MMCSHCGDATCKGCKTKCLPAKIAAVLVYIGALNWGLTGLGAFLGINLNVVNLILGGVPRVEWIVYILVGISAVVMMIGCKCKTCMPESVGGQTGMEGMKM</sequence>
<gene>
    <name evidence="2" type="ORF">US50_C0010G0005</name>
</gene>
<dbReference type="PANTHER" id="PTHR37304">
    <property type="entry name" value="MEMBRANE PROTEIN-RELATED"/>
    <property type="match status" value="1"/>
</dbReference>
<evidence type="ECO:0000313" key="3">
    <source>
        <dbReference type="Proteomes" id="UP000033876"/>
    </source>
</evidence>
<dbReference type="Pfam" id="PF04070">
    <property type="entry name" value="DUF378"/>
    <property type="match status" value="1"/>
</dbReference>
<dbReference type="InterPro" id="IPR007211">
    <property type="entry name" value="DUF378"/>
</dbReference>
<comment type="caution">
    <text evidence="2">The sequence shown here is derived from an EMBL/GenBank/DDBJ whole genome shotgun (WGS) entry which is preliminary data.</text>
</comment>
<accession>A0A0G0H087</accession>
<dbReference type="Proteomes" id="UP000033876">
    <property type="component" value="Unassembled WGS sequence"/>
</dbReference>
<keyword evidence="1" id="KW-1133">Transmembrane helix</keyword>
<proteinExistence type="predicted"/>
<evidence type="ECO:0000313" key="2">
    <source>
        <dbReference type="EMBL" id="KKQ35617.1"/>
    </source>
</evidence>
<dbReference type="AlphaFoldDB" id="A0A0G0H087"/>
<evidence type="ECO:0008006" key="4">
    <source>
        <dbReference type="Google" id="ProtNLM"/>
    </source>
</evidence>
<reference evidence="2 3" key="1">
    <citation type="journal article" date="2015" name="Nature">
        <title>rRNA introns, odd ribosomes, and small enigmatic genomes across a large radiation of phyla.</title>
        <authorList>
            <person name="Brown C.T."/>
            <person name="Hug L.A."/>
            <person name="Thomas B.C."/>
            <person name="Sharon I."/>
            <person name="Castelle C.J."/>
            <person name="Singh A."/>
            <person name="Wilkins M.J."/>
            <person name="Williams K.H."/>
            <person name="Banfield J.F."/>
        </authorList>
    </citation>
    <scope>NUCLEOTIDE SEQUENCE [LARGE SCALE GENOMIC DNA]</scope>
</reference>
<keyword evidence="1" id="KW-0472">Membrane</keyword>
<protein>
    <recommendedName>
        <fullName evidence="4">DUF378 domain-containing protein</fullName>
    </recommendedName>
</protein>
<feature type="transmembrane region" description="Helical" evidence="1">
    <location>
        <begin position="23"/>
        <end position="43"/>
    </location>
</feature>
<feature type="transmembrane region" description="Helical" evidence="1">
    <location>
        <begin position="63"/>
        <end position="80"/>
    </location>
</feature>
<dbReference type="EMBL" id="LBTF01000010">
    <property type="protein sequence ID" value="KKQ35617.1"/>
    <property type="molecule type" value="Genomic_DNA"/>
</dbReference>
<evidence type="ECO:0000256" key="1">
    <source>
        <dbReference type="SAM" id="Phobius"/>
    </source>
</evidence>
<organism evidence="2 3">
    <name type="scientific">Candidatus Nomurabacteria bacterium GW2011_GWB1_37_5</name>
    <dbReference type="NCBI Taxonomy" id="1618742"/>
    <lineage>
        <taxon>Bacteria</taxon>
        <taxon>Candidatus Nomuraibacteriota</taxon>
    </lineage>
</organism>